<dbReference type="InterPro" id="IPR013783">
    <property type="entry name" value="Ig-like_fold"/>
</dbReference>
<accession>A0ABU5WT74</accession>
<evidence type="ECO:0000313" key="3">
    <source>
        <dbReference type="Proteomes" id="UP001304467"/>
    </source>
</evidence>
<evidence type="ECO:0008006" key="4">
    <source>
        <dbReference type="Google" id="ProtNLM"/>
    </source>
</evidence>
<dbReference type="Gene3D" id="2.60.40.10">
    <property type="entry name" value="Immunoglobulins"/>
    <property type="match status" value="1"/>
</dbReference>
<reference evidence="2 3" key="1">
    <citation type="journal article" date="2023" name="Front. Microbiol.">
        <title>Genomic analyses of Burkholderia respiratory isolates indicates two evolutionarily distinct B. anthina clades.</title>
        <authorList>
            <person name="Pham A."/>
            <person name="Volmer J.G."/>
            <person name="Chambers D.C."/>
            <person name="Smith D.J."/>
            <person name="Reid D.W."/>
            <person name="Burr L."/>
            <person name="Wells T.J."/>
        </authorList>
    </citation>
    <scope>NUCLEOTIDE SEQUENCE [LARGE SCALE GENOMIC DNA]</scope>
    <source>
        <strain evidence="2 3">BCCIQ07A</strain>
    </source>
</reference>
<comment type="caution">
    <text evidence="2">The sequence shown here is derived from an EMBL/GenBank/DDBJ whole genome shotgun (WGS) entry which is preliminary data.</text>
</comment>
<feature type="chain" id="PRO_5045057668" description="Pilus assembly protein" evidence="1">
    <location>
        <begin position="23"/>
        <end position="157"/>
    </location>
</feature>
<evidence type="ECO:0000256" key="1">
    <source>
        <dbReference type="SAM" id="SignalP"/>
    </source>
</evidence>
<dbReference type="EMBL" id="JAWRLE010000046">
    <property type="protein sequence ID" value="MEB2582119.1"/>
    <property type="molecule type" value="Genomic_DNA"/>
</dbReference>
<keyword evidence="3" id="KW-1185">Reference proteome</keyword>
<protein>
    <recommendedName>
        <fullName evidence="4">Pilus assembly protein</fullName>
    </recommendedName>
</protein>
<evidence type="ECO:0000313" key="2">
    <source>
        <dbReference type="EMBL" id="MEB2582119.1"/>
    </source>
</evidence>
<dbReference type="RefSeq" id="WP_059576225.1">
    <property type="nucleotide sequence ID" value="NZ_JAWRKY010000014.1"/>
</dbReference>
<feature type="signal peptide" evidence="1">
    <location>
        <begin position="1"/>
        <end position="22"/>
    </location>
</feature>
<sequence length="157" mass="16568">MGGASRIALGTLAALMCTCSMAAGVLKLSRAELTLEPGQPAGELYVENAGDTPLYLDVEQHLLLNPGDTPERLVPVGDVEKPTLLVSPGRLAVAPGQKYRIGLKVLAVPSQTNVWRITFRPNERILVDASSSDGAPAPLFVNVGYGVVIYQHGAAKH</sequence>
<proteinExistence type="predicted"/>
<name>A0ABU5WT74_9BURK</name>
<gene>
    <name evidence="2" type="ORF">SB593_24565</name>
</gene>
<dbReference type="Proteomes" id="UP001304467">
    <property type="component" value="Unassembled WGS sequence"/>
</dbReference>
<organism evidence="2 3">
    <name type="scientific">Burkholderia anthinoferrum</name>
    <dbReference type="NCBI Taxonomy" id="3090833"/>
    <lineage>
        <taxon>Bacteria</taxon>
        <taxon>Pseudomonadati</taxon>
        <taxon>Pseudomonadota</taxon>
        <taxon>Betaproteobacteria</taxon>
        <taxon>Burkholderiales</taxon>
        <taxon>Burkholderiaceae</taxon>
        <taxon>Burkholderia</taxon>
    </lineage>
</organism>
<keyword evidence="1" id="KW-0732">Signal</keyword>